<reference evidence="13 14" key="1">
    <citation type="journal article" date="2018" name="ISME J.">
        <title>Endosymbiont genomes yield clues of tubeworm success.</title>
        <authorList>
            <person name="Li Y."/>
            <person name="Liles M.R."/>
            <person name="Halanych K.M."/>
        </authorList>
    </citation>
    <scope>NUCLEOTIDE SEQUENCE [LARGE SCALE GENOMIC DNA]</scope>
    <source>
        <strain evidence="13">A1462</strain>
    </source>
</reference>
<feature type="binding site" evidence="12">
    <location>
        <position position="241"/>
    </location>
    <ligand>
        <name>Zn(2+)</name>
        <dbReference type="ChEBI" id="CHEBI:29105"/>
    </ligand>
</feature>
<comment type="catalytic activity">
    <reaction evidence="11 12">
        <text>a UDP-3-O-[(3R)-3-hydroxyacyl]-N-acetyl-alpha-D-glucosamine + H2O = a UDP-3-O-[(3R)-3-hydroxyacyl]-alpha-D-glucosamine + acetate</text>
        <dbReference type="Rhea" id="RHEA:67816"/>
        <dbReference type="ChEBI" id="CHEBI:15377"/>
        <dbReference type="ChEBI" id="CHEBI:30089"/>
        <dbReference type="ChEBI" id="CHEBI:137740"/>
        <dbReference type="ChEBI" id="CHEBI:173225"/>
        <dbReference type="EC" id="3.5.1.108"/>
    </reaction>
</comment>
<dbReference type="SUPFAM" id="SSF54211">
    <property type="entry name" value="Ribosomal protein S5 domain 2-like"/>
    <property type="match status" value="2"/>
</dbReference>
<organism evidence="13 14">
    <name type="scientific">endosymbiont of Escarpia spicata</name>
    <dbReference type="NCBI Taxonomy" id="2200908"/>
    <lineage>
        <taxon>Bacteria</taxon>
        <taxon>Pseudomonadati</taxon>
        <taxon>Pseudomonadota</taxon>
        <taxon>Gammaproteobacteria</taxon>
        <taxon>sulfur-oxidizing symbionts</taxon>
    </lineage>
</organism>
<dbReference type="GO" id="GO:0016020">
    <property type="term" value="C:membrane"/>
    <property type="evidence" value="ECO:0007669"/>
    <property type="project" value="GOC"/>
</dbReference>
<keyword evidence="5 12" id="KW-0444">Lipid biosynthesis</keyword>
<dbReference type="InterPro" id="IPR015870">
    <property type="entry name" value="UDP-acyl_N-AcGlcN_deAcase_N"/>
</dbReference>
<keyword evidence="9 12" id="KW-0862">Zinc</keyword>
<dbReference type="InterPro" id="IPR004463">
    <property type="entry name" value="UDP-acyl_GlcNac_deAcase"/>
</dbReference>
<dbReference type="PANTHER" id="PTHR33694:SF1">
    <property type="entry name" value="UDP-3-O-ACYL-N-ACETYLGLUCOSAMINE DEACETYLASE 1, MITOCHONDRIAL-RELATED"/>
    <property type="match status" value="1"/>
</dbReference>
<dbReference type="HAMAP" id="MF_00388">
    <property type="entry name" value="LpxC"/>
    <property type="match status" value="1"/>
</dbReference>
<comment type="pathway">
    <text evidence="3 12">Glycolipid biosynthesis; lipid IV(A) biosynthesis; lipid IV(A) from (3R)-3-hydroxytetradecanoyl-[acyl-carrier-protein] and UDP-N-acetyl-alpha-D-glucosamine: step 2/6.</text>
</comment>
<dbReference type="GO" id="GO:0103117">
    <property type="term" value="F:UDP-3-O-acyl-N-acetylglucosamine deacetylase activity"/>
    <property type="evidence" value="ECO:0007669"/>
    <property type="project" value="UniProtKB-UniRule"/>
</dbReference>
<feature type="active site" description="Proton donor" evidence="12">
    <location>
        <position position="264"/>
    </location>
</feature>
<evidence type="ECO:0000256" key="9">
    <source>
        <dbReference type="ARBA" id="ARBA00022833"/>
    </source>
</evidence>
<evidence type="ECO:0000256" key="1">
    <source>
        <dbReference type="ARBA" id="ARBA00001947"/>
    </source>
</evidence>
<comment type="similarity">
    <text evidence="12">Belongs to the LpxC family.</text>
</comment>
<dbReference type="AlphaFoldDB" id="A0A370DNC4"/>
<keyword evidence="6 12" id="KW-0441">Lipid A biosynthesis</keyword>
<dbReference type="NCBIfam" id="TIGR00325">
    <property type="entry name" value="lpxC"/>
    <property type="match status" value="1"/>
</dbReference>
<evidence type="ECO:0000256" key="6">
    <source>
        <dbReference type="ARBA" id="ARBA00022556"/>
    </source>
</evidence>
<evidence type="ECO:0000256" key="12">
    <source>
        <dbReference type="HAMAP-Rule" id="MF_00388"/>
    </source>
</evidence>
<keyword evidence="7 12" id="KW-0479">Metal-binding</keyword>
<keyword evidence="8 12" id="KW-0378">Hydrolase</keyword>
<accession>A0A370DNC4</accession>
<feature type="binding site" evidence="12">
    <location>
        <position position="80"/>
    </location>
    <ligand>
        <name>Zn(2+)</name>
        <dbReference type="ChEBI" id="CHEBI:29105"/>
    </ligand>
</feature>
<feature type="binding site" evidence="12">
    <location>
        <position position="237"/>
    </location>
    <ligand>
        <name>Zn(2+)</name>
        <dbReference type="ChEBI" id="CHEBI:29105"/>
    </ligand>
</feature>
<dbReference type="GO" id="GO:0009245">
    <property type="term" value="P:lipid A biosynthetic process"/>
    <property type="evidence" value="ECO:0007669"/>
    <property type="project" value="UniProtKB-UniRule"/>
</dbReference>
<proteinExistence type="inferred from homology"/>
<evidence type="ECO:0000256" key="3">
    <source>
        <dbReference type="ARBA" id="ARBA00005002"/>
    </source>
</evidence>
<dbReference type="InterPro" id="IPR011334">
    <property type="entry name" value="UDP-acyl_GlcNac_deAcase_C"/>
</dbReference>
<evidence type="ECO:0000256" key="8">
    <source>
        <dbReference type="ARBA" id="ARBA00022801"/>
    </source>
</evidence>
<gene>
    <name evidence="12" type="primary">lpxC</name>
    <name evidence="13" type="ORF">DIZ78_08385</name>
</gene>
<dbReference type="UniPathway" id="UPA00359">
    <property type="reaction ID" value="UER00478"/>
</dbReference>
<dbReference type="EMBL" id="QFXE01000010">
    <property type="protein sequence ID" value="RDH86408.1"/>
    <property type="molecule type" value="Genomic_DNA"/>
</dbReference>
<dbReference type="Gene3D" id="3.30.1700.10">
    <property type="entry name" value="lpxc deacetylase, domain 2"/>
    <property type="match status" value="1"/>
</dbReference>
<evidence type="ECO:0000313" key="13">
    <source>
        <dbReference type="EMBL" id="RDH86408.1"/>
    </source>
</evidence>
<dbReference type="InterPro" id="IPR020568">
    <property type="entry name" value="Ribosomal_Su5_D2-typ_SF"/>
</dbReference>
<dbReference type="Pfam" id="PF03331">
    <property type="entry name" value="LpxC"/>
    <property type="match status" value="1"/>
</dbReference>
<protein>
    <recommendedName>
        <fullName evidence="4 12">UDP-3-O-acyl-N-acetylglucosamine deacetylase</fullName>
        <shortName evidence="12">UDP-3-O-acyl-GlcNAc deacetylase</shortName>
        <ecNumber evidence="4 12">3.5.1.108</ecNumber>
    </recommendedName>
    <alternativeName>
        <fullName evidence="12">UDP-3-O-[R-3-hydroxymyristoyl]-N-acetylglucosamine deacetylase</fullName>
    </alternativeName>
</protein>
<name>A0A370DNC4_9GAMM</name>
<evidence type="ECO:0000313" key="14">
    <source>
        <dbReference type="Proteomes" id="UP000254771"/>
    </source>
</evidence>
<evidence type="ECO:0000256" key="2">
    <source>
        <dbReference type="ARBA" id="ARBA00002923"/>
    </source>
</evidence>
<dbReference type="Proteomes" id="UP000254771">
    <property type="component" value="Unassembled WGS sequence"/>
</dbReference>
<dbReference type="Gene3D" id="3.30.230.20">
    <property type="entry name" value="lpxc deacetylase, domain 1"/>
    <property type="match status" value="1"/>
</dbReference>
<evidence type="ECO:0000256" key="10">
    <source>
        <dbReference type="ARBA" id="ARBA00023098"/>
    </source>
</evidence>
<comment type="function">
    <text evidence="2 12">Catalyzes the hydrolysis of UDP-3-O-myristoyl-N-acetylglucosamine to form UDP-3-O-myristoylglucosamine and acetate, the committed step in lipid A biosynthesis.</text>
</comment>
<evidence type="ECO:0000256" key="11">
    <source>
        <dbReference type="ARBA" id="ARBA00024535"/>
    </source>
</evidence>
<dbReference type="PANTHER" id="PTHR33694">
    <property type="entry name" value="UDP-3-O-ACYL-N-ACETYLGLUCOSAMINE DEACETYLASE 1, MITOCHONDRIAL-RELATED"/>
    <property type="match status" value="1"/>
</dbReference>
<keyword evidence="14" id="KW-1185">Reference proteome</keyword>
<dbReference type="EC" id="3.5.1.108" evidence="4 12"/>
<evidence type="ECO:0000256" key="5">
    <source>
        <dbReference type="ARBA" id="ARBA00022516"/>
    </source>
</evidence>
<keyword evidence="10 12" id="KW-0443">Lipid metabolism</keyword>
<evidence type="ECO:0000256" key="4">
    <source>
        <dbReference type="ARBA" id="ARBA00012745"/>
    </source>
</evidence>
<dbReference type="GO" id="GO:0046872">
    <property type="term" value="F:metal ion binding"/>
    <property type="evidence" value="ECO:0007669"/>
    <property type="project" value="UniProtKB-KW"/>
</dbReference>
<evidence type="ECO:0000256" key="7">
    <source>
        <dbReference type="ARBA" id="ARBA00022723"/>
    </source>
</evidence>
<comment type="cofactor">
    <cofactor evidence="1 12">
        <name>Zn(2+)</name>
        <dbReference type="ChEBI" id="CHEBI:29105"/>
    </cofactor>
</comment>
<comment type="caution">
    <text evidence="13">The sequence shown here is derived from an EMBL/GenBank/DDBJ whole genome shotgun (WGS) entry which is preliminary data.</text>
</comment>
<sequence>MQYQKTLREPISFVGIGLHSGKRAKITLKPSMDSSGIYFLRRDVEPGTGLIPARWYNVHATTMSTTLMNKQGTTVDTVEHLMAALFGCGVDNALVEVDGPEVPIMDGSAAPFATTIERIGTRKQSAPRHAIWVQRPIEVREGDKFAILMPHPTPRITIAIDFPGTAVGAQTFSVELVNEAFRNDIARARTFGFAQQLNALRSRGLALGGSLNNAVLVDGERIVNEGGLRYDNEFVRHKVLDAFGDLALAGVPIFGHYYAYKPGHSLNRALMKQLFSERSAWSYIAVDEFQQLFGEPIQAERESEEVLLKQADIRQVL</sequence>